<reference evidence="1" key="2">
    <citation type="journal article" date="2021" name="PeerJ">
        <title>Extensive microbial diversity within the chicken gut microbiome revealed by metagenomics and culture.</title>
        <authorList>
            <person name="Gilroy R."/>
            <person name="Ravi A."/>
            <person name="Getino M."/>
            <person name="Pursley I."/>
            <person name="Horton D.L."/>
            <person name="Alikhan N.F."/>
            <person name="Baker D."/>
            <person name="Gharbi K."/>
            <person name="Hall N."/>
            <person name="Watson M."/>
            <person name="Adriaenssens E.M."/>
            <person name="Foster-Nyarko E."/>
            <person name="Jarju S."/>
            <person name="Secka A."/>
            <person name="Antonio M."/>
            <person name="Oren A."/>
            <person name="Chaudhuri R.R."/>
            <person name="La Ragione R."/>
            <person name="Hildebrand F."/>
            <person name="Pallen M.J."/>
        </authorList>
    </citation>
    <scope>NUCLEOTIDE SEQUENCE</scope>
    <source>
        <strain evidence="1">CHK199-13235</strain>
    </source>
</reference>
<dbReference type="Gene3D" id="3.40.50.880">
    <property type="match status" value="1"/>
</dbReference>
<comment type="caution">
    <text evidence="1">The sequence shown here is derived from an EMBL/GenBank/DDBJ whole genome shotgun (WGS) entry which is preliminary data.</text>
</comment>
<name>A0A9D1FK91_9FIRM</name>
<evidence type="ECO:0008006" key="3">
    <source>
        <dbReference type="Google" id="ProtNLM"/>
    </source>
</evidence>
<proteinExistence type="predicted"/>
<dbReference type="Proteomes" id="UP000824002">
    <property type="component" value="Unassembled WGS sequence"/>
</dbReference>
<organism evidence="1 2">
    <name type="scientific">Candidatus Merdivicinus excrementipullorum</name>
    <dbReference type="NCBI Taxonomy" id="2840867"/>
    <lineage>
        <taxon>Bacteria</taxon>
        <taxon>Bacillati</taxon>
        <taxon>Bacillota</taxon>
        <taxon>Clostridia</taxon>
        <taxon>Eubacteriales</taxon>
        <taxon>Oscillospiraceae</taxon>
        <taxon>Oscillospiraceae incertae sedis</taxon>
        <taxon>Candidatus Merdivicinus</taxon>
    </lineage>
</organism>
<protein>
    <recommendedName>
        <fullName evidence="3">Glycoside hydrolase family 42 N-terminal domain-containing protein</fullName>
    </recommendedName>
</protein>
<dbReference type="Gene3D" id="3.20.20.80">
    <property type="entry name" value="Glycosidases"/>
    <property type="match status" value="1"/>
</dbReference>
<evidence type="ECO:0000313" key="1">
    <source>
        <dbReference type="EMBL" id="HIS75242.1"/>
    </source>
</evidence>
<reference evidence="1" key="1">
    <citation type="submission" date="2020-10" db="EMBL/GenBank/DDBJ databases">
        <authorList>
            <person name="Gilroy R."/>
        </authorList>
    </citation>
    <scope>NUCLEOTIDE SEQUENCE</scope>
    <source>
        <strain evidence="1">CHK199-13235</strain>
    </source>
</reference>
<sequence length="774" mass="88966">MSYAEIKSVNGQPTIVIDGKPYPPMAMTTRICKPEYLKALGESGIKIYFLMTNTDWLRPGRDWQDETGAARHEPSGMEKFQADARMLLQNVPDAYIIVRIGLHPPADWVESHLDDVMQYQDGSHRRAILASEVHRDVLPGMYSLCSEAWRKDGQKALEDFCDKVDALPFADRVIGYFLAAGGTSEWYPVNSLEDWENGLYADCSPAFRKEYSRILRDKYQTEDALRKAWNDPSATFDNPPIPPLEQRRYLHIDDKILDALLHYESADRILGKSIDMNPAGQGNIGVFLNANQNPSVADFYHAWHRGTANTIIHFAKALKKRYRGKLTGAFYGSYGCTDFYNSSTAEATLPILDSGYLDFLAAPGVYNNREPGGYVAQREMQDSFRLRNQIFVVEEDSRTHLENDFYRDAMGLYSIQDSLDTLKRDFARNLCEEIFAWWFDQHQEGGRYQHPEIYRLFQRQQEVAQASLRFPREKHNEIALIYDQESVHYVSIATDCLMLDYYRTSDLARIGAPVDYYFHDDMQRPDMPDYKMYVMLNVFCLNDGEREAIHRKAARNGATVVWLYAPGFINPDRPVKMDNGYITELTGFQVGRLDETTSPRFRICEGHPALKYGDPYRRYGYIDRDIHSNVWLGSVITPPFANPCFYIDDPEAEVLGRYLINGKAAFAMKSYRGFTSVYCAAQILRSELLASLAEYSGCHLFLHQDDCLYANENFVTVHAKDTGRKTIFFKQPCSPYEVYEKRFYGRHVTRIEVEMRLGETKMFCISPAMPPEGV</sequence>
<gene>
    <name evidence="1" type="ORF">IAB51_00370</name>
</gene>
<evidence type="ECO:0000313" key="2">
    <source>
        <dbReference type="Proteomes" id="UP000824002"/>
    </source>
</evidence>
<dbReference type="InterPro" id="IPR029062">
    <property type="entry name" value="Class_I_gatase-like"/>
</dbReference>
<dbReference type="EMBL" id="DVJP01000004">
    <property type="protein sequence ID" value="HIS75242.1"/>
    <property type="molecule type" value="Genomic_DNA"/>
</dbReference>
<dbReference type="AlphaFoldDB" id="A0A9D1FK91"/>
<accession>A0A9D1FK91</accession>